<dbReference type="Gene3D" id="3.90.470.20">
    <property type="entry name" value="4'-phosphopantetheinyl transferase domain"/>
    <property type="match status" value="1"/>
</dbReference>
<dbReference type="EC" id="2.7.8.7" evidence="1"/>
<dbReference type="GO" id="GO:0019878">
    <property type="term" value="P:lysine biosynthetic process via aminoadipic acid"/>
    <property type="evidence" value="ECO:0007669"/>
    <property type="project" value="TreeGrafter"/>
</dbReference>
<keyword evidence="5" id="KW-1185">Reference proteome</keyword>
<dbReference type="OrthoDB" id="26719at2759"/>
<dbReference type="AlphaFoldDB" id="A0A565AUS6"/>
<sequence length="139" mass="15676">MRGHELKKNALLARGPPLLDVDWQNHKKCNNPPLHFNLSHTDSLIACGVTVHVPLHCITTVDPEVQRKQFIKLWTLKEAYVKVLGKGFSAAPFYTFTIQSKAGTGGGYNLCEVCFRLKIIMLQSVLKMIKLVEVQFQLT</sequence>
<proteinExistence type="predicted"/>
<dbReference type="SUPFAM" id="SSF56214">
    <property type="entry name" value="4'-phosphopantetheinyl transferase"/>
    <property type="match status" value="1"/>
</dbReference>
<comment type="caution">
    <text evidence="4">The sequence shown here is derived from an EMBL/GenBank/DDBJ whole genome shotgun (WGS) entry which is preliminary data.</text>
</comment>
<reference evidence="4" key="1">
    <citation type="submission" date="2019-07" db="EMBL/GenBank/DDBJ databases">
        <authorList>
            <person name="Dittberner H."/>
        </authorList>
    </citation>
    <scope>NUCLEOTIDE SEQUENCE [LARGE SCALE GENOMIC DNA]</scope>
</reference>
<dbReference type="InterPro" id="IPR008278">
    <property type="entry name" value="4-PPantetheinyl_Trfase_dom"/>
</dbReference>
<gene>
    <name evidence="4" type="ORF">ANE_LOCUS3228</name>
</gene>
<evidence type="ECO:0000313" key="5">
    <source>
        <dbReference type="Proteomes" id="UP000489600"/>
    </source>
</evidence>
<evidence type="ECO:0000259" key="3">
    <source>
        <dbReference type="Pfam" id="PF01648"/>
    </source>
</evidence>
<organism evidence="4 5">
    <name type="scientific">Arabis nemorensis</name>
    <dbReference type="NCBI Taxonomy" id="586526"/>
    <lineage>
        <taxon>Eukaryota</taxon>
        <taxon>Viridiplantae</taxon>
        <taxon>Streptophyta</taxon>
        <taxon>Embryophyta</taxon>
        <taxon>Tracheophyta</taxon>
        <taxon>Spermatophyta</taxon>
        <taxon>Magnoliopsida</taxon>
        <taxon>eudicotyledons</taxon>
        <taxon>Gunneridae</taxon>
        <taxon>Pentapetalae</taxon>
        <taxon>rosids</taxon>
        <taxon>malvids</taxon>
        <taxon>Brassicales</taxon>
        <taxon>Brassicaceae</taxon>
        <taxon>Arabideae</taxon>
        <taxon>Arabis</taxon>
    </lineage>
</organism>
<dbReference type="GO" id="GO:0008897">
    <property type="term" value="F:holo-[acyl-carrier-protein] synthase activity"/>
    <property type="evidence" value="ECO:0007669"/>
    <property type="project" value="UniProtKB-EC"/>
</dbReference>
<evidence type="ECO:0000256" key="1">
    <source>
        <dbReference type="ARBA" id="ARBA00013172"/>
    </source>
</evidence>
<keyword evidence="2" id="KW-0808">Transferase</keyword>
<dbReference type="InterPro" id="IPR050559">
    <property type="entry name" value="P-Pant_transferase_sf"/>
</dbReference>
<feature type="domain" description="4'-phosphopantetheinyl transferase" evidence="3">
    <location>
        <begin position="57"/>
        <end position="101"/>
    </location>
</feature>
<dbReference type="GO" id="GO:0005829">
    <property type="term" value="C:cytosol"/>
    <property type="evidence" value="ECO:0007669"/>
    <property type="project" value="TreeGrafter"/>
</dbReference>
<protein>
    <recommendedName>
        <fullName evidence="1">holo-[acyl-carrier-protein] synthase</fullName>
        <ecNumber evidence="1">2.7.8.7</ecNumber>
    </recommendedName>
</protein>
<dbReference type="EMBL" id="CABITT030000001">
    <property type="protein sequence ID" value="VVA92783.1"/>
    <property type="molecule type" value="Genomic_DNA"/>
</dbReference>
<dbReference type="InterPro" id="IPR037143">
    <property type="entry name" value="4-PPantetheinyl_Trfase_dom_sf"/>
</dbReference>
<dbReference type="Proteomes" id="UP000489600">
    <property type="component" value="Unassembled WGS sequence"/>
</dbReference>
<dbReference type="PANTHER" id="PTHR12215:SF15">
    <property type="entry name" value="4'-PHOSPHOPANTETHEINYL TRANSFERASE SUPERFAMILY-RELATED"/>
    <property type="match status" value="1"/>
</dbReference>
<dbReference type="PANTHER" id="PTHR12215">
    <property type="entry name" value="PHOSPHOPANTETHEINE TRANSFERASE"/>
    <property type="match status" value="1"/>
</dbReference>
<dbReference type="GO" id="GO:0000287">
    <property type="term" value="F:magnesium ion binding"/>
    <property type="evidence" value="ECO:0007669"/>
    <property type="project" value="InterPro"/>
</dbReference>
<accession>A0A565AUS6</accession>
<evidence type="ECO:0000313" key="4">
    <source>
        <dbReference type="EMBL" id="VVA92783.1"/>
    </source>
</evidence>
<evidence type="ECO:0000256" key="2">
    <source>
        <dbReference type="ARBA" id="ARBA00022679"/>
    </source>
</evidence>
<name>A0A565AUS6_9BRAS</name>
<dbReference type="Pfam" id="PF01648">
    <property type="entry name" value="ACPS"/>
    <property type="match status" value="1"/>
</dbReference>